<comment type="caution">
    <text evidence="1">The sequence shown here is derived from an EMBL/GenBank/DDBJ whole genome shotgun (WGS) entry which is preliminary data.</text>
</comment>
<dbReference type="Proteomes" id="UP000276133">
    <property type="component" value="Unassembled WGS sequence"/>
</dbReference>
<dbReference type="AlphaFoldDB" id="A0A3M7SYG5"/>
<proteinExistence type="predicted"/>
<protein>
    <submittedName>
        <fullName evidence="1">Uncharacterized protein</fullName>
    </submittedName>
</protein>
<organism evidence="1 2">
    <name type="scientific">Brachionus plicatilis</name>
    <name type="common">Marine rotifer</name>
    <name type="synonym">Brachionus muelleri</name>
    <dbReference type="NCBI Taxonomy" id="10195"/>
    <lineage>
        <taxon>Eukaryota</taxon>
        <taxon>Metazoa</taxon>
        <taxon>Spiralia</taxon>
        <taxon>Gnathifera</taxon>
        <taxon>Rotifera</taxon>
        <taxon>Eurotatoria</taxon>
        <taxon>Monogononta</taxon>
        <taxon>Pseudotrocha</taxon>
        <taxon>Ploima</taxon>
        <taxon>Brachionidae</taxon>
        <taxon>Brachionus</taxon>
    </lineage>
</organism>
<gene>
    <name evidence="1" type="ORF">BpHYR1_034658</name>
</gene>
<sequence length="83" mass="9871">MVFPKWKIETVETCGSNEKNRNSETIYHRFVQYAGLRVGNLRIYLNYSTKPGIYISNYDYLLPISEINLEQTIKFEYVILEEI</sequence>
<keyword evidence="2" id="KW-1185">Reference proteome</keyword>
<evidence type="ECO:0000313" key="1">
    <source>
        <dbReference type="EMBL" id="RNA40689.1"/>
    </source>
</evidence>
<dbReference type="EMBL" id="REGN01000606">
    <property type="protein sequence ID" value="RNA40689.1"/>
    <property type="molecule type" value="Genomic_DNA"/>
</dbReference>
<name>A0A3M7SYG5_BRAPC</name>
<reference evidence="1 2" key="1">
    <citation type="journal article" date="2018" name="Sci. Rep.">
        <title>Genomic signatures of local adaptation to the degree of environmental predictability in rotifers.</title>
        <authorList>
            <person name="Franch-Gras L."/>
            <person name="Hahn C."/>
            <person name="Garcia-Roger E.M."/>
            <person name="Carmona M.J."/>
            <person name="Serra M."/>
            <person name="Gomez A."/>
        </authorList>
    </citation>
    <scope>NUCLEOTIDE SEQUENCE [LARGE SCALE GENOMIC DNA]</scope>
    <source>
        <strain evidence="1">HYR1</strain>
    </source>
</reference>
<accession>A0A3M7SYG5</accession>
<evidence type="ECO:0000313" key="2">
    <source>
        <dbReference type="Proteomes" id="UP000276133"/>
    </source>
</evidence>